<organism evidence="2 3">
    <name type="scientific">Paenibacillus gallinarum</name>
    <dbReference type="NCBI Taxonomy" id="2762232"/>
    <lineage>
        <taxon>Bacteria</taxon>
        <taxon>Bacillati</taxon>
        <taxon>Bacillota</taxon>
        <taxon>Bacilli</taxon>
        <taxon>Bacillales</taxon>
        <taxon>Paenibacillaceae</taxon>
        <taxon>Paenibacillus</taxon>
    </lineage>
</organism>
<accession>A0ABR8T0N7</accession>
<evidence type="ECO:0000259" key="1">
    <source>
        <dbReference type="Pfam" id="PF12671"/>
    </source>
</evidence>
<feature type="domain" description="Putative amidase" evidence="1">
    <location>
        <begin position="165"/>
        <end position="314"/>
    </location>
</feature>
<keyword evidence="3" id="KW-1185">Reference proteome</keyword>
<dbReference type="Proteomes" id="UP000608071">
    <property type="component" value="Unassembled WGS sequence"/>
</dbReference>
<dbReference type="RefSeq" id="WP_191800272.1">
    <property type="nucleotide sequence ID" value="NZ_JACSQL010000004.1"/>
</dbReference>
<comment type="caution">
    <text evidence="2">The sequence shown here is derived from an EMBL/GenBank/DDBJ whole genome shotgun (WGS) entry which is preliminary data.</text>
</comment>
<evidence type="ECO:0000313" key="3">
    <source>
        <dbReference type="Proteomes" id="UP000608071"/>
    </source>
</evidence>
<dbReference type="PANTHER" id="PTHR40032:SF1">
    <property type="entry name" value="EXPORTED PROTEIN"/>
    <property type="match status" value="1"/>
</dbReference>
<evidence type="ECO:0000313" key="2">
    <source>
        <dbReference type="EMBL" id="MBD7968864.1"/>
    </source>
</evidence>
<dbReference type="Pfam" id="PF12671">
    <property type="entry name" value="Amidase_6"/>
    <property type="match status" value="1"/>
</dbReference>
<proteinExistence type="predicted"/>
<name>A0ABR8T0N7_9BACL</name>
<protein>
    <submittedName>
        <fullName evidence="2">Amidase domain-containing protein</fullName>
    </submittedName>
</protein>
<reference evidence="2 3" key="1">
    <citation type="submission" date="2020-08" db="EMBL/GenBank/DDBJ databases">
        <title>A Genomic Blueprint of the Chicken Gut Microbiome.</title>
        <authorList>
            <person name="Gilroy R."/>
            <person name="Ravi A."/>
            <person name="Getino M."/>
            <person name="Pursley I."/>
            <person name="Horton D.L."/>
            <person name="Alikhan N.-F."/>
            <person name="Baker D."/>
            <person name="Gharbi K."/>
            <person name="Hall N."/>
            <person name="Watson M."/>
            <person name="Adriaenssens E.M."/>
            <person name="Foster-Nyarko E."/>
            <person name="Jarju S."/>
            <person name="Secka A."/>
            <person name="Antonio M."/>
            <person name="Oren A."/>
            <person name="Chaudhuri R."/>
            <person name="La Ragione R.M."/>
            <person name="Hildebrand F."/>
            <person name="Pallen M.J."/>
        </authorList>
    </citation>
    <scope>NUCLEOTIDE SEQUENCE [LARGE SCALE GENOMIC DNA]</scope>
    <source>
        <strain evidence="2 3">Sa2BVA9</strain>
    </source>
</reference>
<dbReference type="PANTHER" id="PTHR40032">
    <property type="entry name" value="EXPORTED PROTEIN-RELATED"/>
    <property type="match status" value="1"/>
</dbReference>
<gene>
    <name evidence="2" type="ORF">H9647_12380</name>
</gene>
<dbReference type="EMBL" id="JACSQL010000004">
    <property type="protein sequence ID" value="MBD7968864.1"/>
    <property type="molecule type" value="Genomic_DNA"/>
</dbReference>
<dbReference type="InterPro" id="IPR024301">
    <property type="entry name" value="Amidase_6"/>
</dbReference>
<sequence>MEREWSHALYTYVNDYNACEISCKPHHEQVISDVAILEKRAERLLLLEQWYHERESHPVRSETRAKLLRVLSNEPYQGVVDVQLYRRLYYMKSGITHREDRIEKERLTFYKQQGRWAISSIVHDVPERKPIILGDLLSDENSSSLNRPLLNRQLLYPGIPTRPSRYRREDAVAYADRWWDSGNPEFEEFDVNCTNYISQCLFAGGAPINYTGRRESGWWYRGYVGGRELWSYSWAVSHSLQSYLAHARTGLTATLVDSPSELQLGDVIFYDWDGDGRYQHSTIVTGFDAGGMPLVNANTVSSRHRYWDYKDSYAWTTATRYRFFHISDTLGT</sequence>